<keyword evidence="2" id="KW-0812">Transmembrane</keyword>
<organism evidence="3 4">
    <name type="scientific">Fraxinus pennsylvanica</name>
    <dbReference type="NCBI Taxonomy" id="56036"/>
    <lineage>
        <taxon>Eukaryota</taxon>
        <taxon>Viridiplantae</taxon>
        <taxon>Streptophyta</taxon>
        <taxon>Embryophyta</taxon>
        <taxon>Tracheophyta</taxon>
        <taxon>Spermatophyta</taxon>
        <taxon>Magnoliopsida</taxon>
        <taxon>eudicotyledons</taxon>
        <taxon>Gunneridae</taxon>
        <taxon>Pentapetalae</taxon>
        <taxon>asterids</taxon>
        <taxon>lamiids</taxon>
        <taxon>Lamiales</taxon>
        <taxon>Oleaceae</taxon>
        <taxon>Oleeae</taxon>
        <taxon>Fraxinus</taxon>
    </lineage>
</organism>
<name>A0AAD2E3P5_9LAMI</name>
<feature type="transmembrane region" description="Helical" evidence="2">
    <location>
        <begin position="137"/>
        <end position="159"/>
    </location>
</feature>
<feature type="compositionally biased region" description="Basic and acidic residues" evidence="1">
    <location>
        <begin position="626"/>
        <end position="640"/>
    </location>
</feature>
<sequence>MINSNAPMPWIGLYAAVASLIWTLALLADAAISIRYRKLWFPCKYSALNAASLTVLAIAVKLSMDLTTPMKGRPDQAAKSSSTAFLCVSTTHFMPSLGSMRDREILVNLTALGILIVTLTVNVFIQEFTGMIEDDFQVVIVFMNVYAFIVLSSSALSVFTSKRYLEHKYNELSTRISAEELYGDELMDFDKLKSRVKKYWVMAETGNPQFVMARSEASGVLFMICVISNTFYGSVLLTNNEPEIASDYKWQSEASVNPNEAEHMLGYEQDLRNFVLLLESEAIQDGYLMFINTSINSSIKMGAKHQPRYLMELMENSTSFEGVLKFESDRVSPIICTEPLNCWSLSVATLTSIMIALPNVQNEKRNQLLKSVIEGFKYVRLIEKNLDVHKKLVSSTTAAEFAWVVVELRHKWLDMDLQKIASVSKSSKETLQNLANKSEEILKEFTSRMNGNATESSVNLPGNVIIANSMYKISNSLLLVYEESYHSASDTRVFKRLSVILADILAACLTNLPHFILKKCHNSAIEEREKSIREATHLLGETQGILKALLKREIPNLSPEHSIYIDEWRTLLKHTNHGISDSTPSSESIVTASSGELHLDIQELRASATAGVLEIDEGNAKSHVSGKVEESGDKKENNQA</sequence>
<evidence type="ECO:0000256" key="2">
    <source>
        <dbReference type="SAM" id="Phobius"/>
    </source>
</evidence>
<dbReference type="EMBL" id="OU503050">
    <property type="protein sequence ID" value="CAI9777567.1"/>
    <property type="molecule type" value="Genomic_DNA"/>
</dbReference>
<dbReference type="PANTHER" id="PTHR35307">
    <property type="entry name" value="PROTEIN, PUTATIVE-RELATED"/>
    <property type="match status" value="1"/>
</dbReference>
<evidence type="ECO:0000313" key="4">
    <source>
        <dbReference type="Proteomes" id="UP000834106"/>
    </source>
</evidence>
<dbReference type="PANTHER" id="PTHR35307:SF3">
    <property type="entry name" value="DUF4220 DOMAIN-CONTAINING PROTEIN"/>
    <property type="match status" value="1"/>
</dbReference>
<evidence type="ECO:0000256" key="1">
    <source>
        <dbReference type="SAM" id="MobiDB-lite"/>
    </source>
</evidence>
<keyword evidence="2" id="KW-0472">Membrane</keyword>
<reference evidence="3" key="1">
    <citation type="submission" date="2023-05" db="EMBL/GenBank/DDBJ databases">
        <authorList>
            <person name="Huff M."/>
        </authorList>
    </citation>
    <scope>NUCLEOTIDE SEQUENCE</scope>
</reference>
<feature type="transmembrane region" description="Helical" evidence="2">
    <location>
        <begin position="105"/>
        <end position="125"/>
    </location>
</feature>
<accession>A0AAD2E3P5</accession>
<evidence type="ECO:0000313" key="3">
    <source>
        <dbReference type="EMBL" id="CAI9777567.1"/>
    </source>
</evidence>
<keyword evidence="4" id="KW-1185">Reference proteome</keyword>
<dbReference type="AlphaFoldDB" id="A0AAD2E3P5"/>
<dbReference type="Proteomes" id="UP000834106">
    <property type="component" value="Chromosome 15"/>
</dbReference>
<protein>
    <submittedName>
        <fullName evidence="3">Uncharacterized protein</fullName>
    </submittedName>
</protein>
<feature type="transmembrane region" description="Helical" evidence="2">
    <location>
        <begin position="46"/>
        <end position="64"/>
    </location>
</feature>
<proteinExistence type="predicted"/>
<keyword evidence="2" id="KW-1133">Transmembrane helix</keyword>
<feature type="region of interest" description="Disordered" evidence="1">
    <location>
        <begin position="616"/>
        <end position="640"/>
    </location>
</feature>
<gene>
    <name evidence="3" type="ORF">FPE_LOCUS24997</name>
</gene>